<reference evidence="2" key="1">
    <citation type="submission" date="2017-05" db="EMBL/GenBank/DDBJ databases">
        <title>Streptomyces olivochromogenes NBRC 3561 whole genome shotgun sequence.</title>
        <authorList>
            <person name="Dohra H."/>
            <person name="Kodani S."/>
        </authorList>
    </citation>
    <scope>NUCLEOTIDE SEQUENCE [LARGE SCALE GENOMIC DNA]</scope>
    <source>
        <strain evidence="2">NBRC 3561</strain>
    </source>
</reference>
<evidence type="ECO:0000313" key="1">
    <source>
        <dbReference type="EMBL" id="GAX56746.1"/>
    </source>
</evidence>
<comment type="caution">
    <text evidence="1">The sequence shown here is derived from an EMBL/GenBank/DDBJ whole genome shotgun (WGS) entry which is preliminary data.</text>
</comment>
<gene>
    <name evidence="1" type="ORF">SO3561_08314</name>
</gene>
<protein>
    <submittedName>
        <fullName evidence="1">Uncharacterized protein</fullName>
    </submittedName>
</protein>
<dbReference type="AlphaFoldDB" id="A0A250VRM5"/>
<name>A0A250VRM5_STROL</name>
<proteinExistence type="predicted"/>
<keyword evidence="2" id="KW-1185">Reference proteome</keyword>
<organism evidence="1 2">
    <name type="scientific">Streptomyces olivochromogenes</name>
    <dbReference type="NCBI Taxonomy" id="1963"/>
    <lineage>
        <taxon>Bacteria</taxon>
        <taxon>Bacillati</taxon>
        <taxon>Actinomycetota</taxon>
        <taxon>Actinomycetes</taxon>
        <taxon>Kitasatosporales</taxon>
        <taxon>Streptomycetaceae</taxon>
        <taxon>Streptomyces</taxon>
    </lineage>
</organism>
<sequence>MDGPVVAVSVRFPDSSIFERLFVAEGDRRRMRIELHETEPDEQSAAVLGIADYKAQLGPILGMKKAPD</sequence>
<dbReference type="Proteomes" id="UP000217446">
    <property type="component" value="Unassembled WGS sequence"/>
</dbReference>
<dbReference type="EMBL" id="BDQI01000028">
    <property type="protein sequence ID" value="GAX56746.1"/>
    <property type="molecule type" value="Genomic_DNA"/>
</dbReference>
<dbReference type="InterPro" id="IPR057972">
    <property type="entry name" value="Terminase_7"/>
</dbReference>
<evidence type="ECO:0000313" key="2">
    <source>
        <dbReference type="Proteomes" id="UP000217446"/>
    </source>
</evidence>
<dbReference type="Pfam" id="PF25673">
    <property type="entry name" value="Terminase_7"/>
    <property type="match status" value="1"/>
</dbReference>
<accession>A0A250VRM5</accession>